<dbReference type="InterPro" id="IPR054597">
    <property type="entry name" value="FeeM_cat"/>
</dbReference>
<evidence type="ECO:0000259" key="1">
    <source>
        <dbReference type="Pfam" id="PF21926"/>
    </source>
</evidence>
<proteinExistence type="predicted"/>
<feature type="domain" description="N-acyl amino acid synthase FeeM catalytic core" evidence="1">
    <location>
        <begin position="150"/>
        <end position="316"/>
    </location>
</feature>
<gene>
    <name evidence="2" type="ORF">K5H97_26250</name>
</gene>
<dbReference type="SUPFAM" id="SSF55729">
    <property type="entry name" value="Acyl-CoA N-acyltransferases (Nat)"/>
    <property type="match status" value="1"/>
</dbReference>
<dbReference type="EMBL" id="CP081966">
    <property type="protein sequence ID" value="QZP26247.1"/>
    <property type="molecule type" value="Genomic_DNA"/>
</dbReference>
<organism evidence="2 3">
    <name type="scientific">Pseudomonas mosselii</name>
    <dbReference type="NCBI Taxonomy" id="78327"/>
    <lineage>
        <taxon>Bacteria</taxon>
        <taxon>Pseudomonadati</taxon>
        <taxon>Pseudomonadota</taxon>
        <taxon>Gammaproteobacteria</taxon>
        <taxon>Pseudomonadales</taxon>
        <taxon>Pseudomonadaceae</taxon>
        <taxon>Pseudomonas</taxon>
    </lineage>
</organism>
<evidence type="ECO:0000313" key="2">
    <source>
        <dbReference type="EMBL" id="QZP26247.1"/>
    </source>
</evidence>
<keyword evidence="3" id="KW-1185">Reference proteome</keyword>
<reference evidence="2 3" key="1">
    <citation type="submission" date="2021-08" db="EMBL/GenBank/DDBJ databases">
        <title>Bactericidal Effect of Pseudomonas oryziphila sp. nov., a novel Pseudomonas Species Against Xanthomonas oryzae Reduces Disease Severity of Bacterial Leaf Streak of Rice.</title>
        <authorList>
            <person name="Yang R."/>
            <person name="Li S."/>
            <person name="Li Y."/>
            <person name="Yan Y."/>
            <person name="Fang Y."/>
            <person name="Zou L."/>
            <person name="Chen G."/>
        </authorList>
    </citation>
    <scope>NUCLEOTIDE SEQUENCE [LARGE SCALE GENOMIC DNA]</scope>
    <source>
        <strain evidence="2 3">DSM 17497</strain>
    </source>
</reference>
<protein>
    <recommendedName>
        <fullName evidence="1">N-acyl amino acid synthase FeeM catalytic core domain-containing protein</fullName>
    </recommendedName>
</protein>
<dbReference type="Proteomes" id="UP000825591">
    <property type="component" value="Chromosome"/>
</dbReference>
<dbReference type="Gene3D" id="3.40.630.30">
    <property type="match status" value="1"/>
</dbReference>
<dbReference type="Pfam" id="PF21926">
    <property type="entry name" value="FeeM"/>
    <property type="match status" value="1"/>
</dbReference>
<name>A0ABX9AYV5_9PSED</name>
<evidence type="ECO:0000313" key="3">
    <source>
        <dbReference type="Proteomes" id="UP000825591"/>
    </source>
</evidence>
<dbReference type="InterPro" id="IPR016181">
    <property type="entry name" value="Acyl_CoA_acyltransferase"/>
</dbReference>
<sequence>MSTDVEKRCVDEAGGTWVLNLDDVQGTARLCSLSEAAVVLETTLAVRVGEVLTLQGRDDIARRELAFEAQVAQVEAAGAVARVYCQPCDNRSGGQWPREVKHLCQRLRVDQAIAVAGEQAGYQPHCPASELHPSAPVLLGQAKSIDDREAAYRLVYGAYFRKGLAAPAQNGLYTNGFLLNPQTVTFVGKVEDEVAMTLTSIPDSAAALPMDAVFEDCLAPLRNQGRRLVEFGMLAVSTEHFGAMNYSIHDPERMLCVYSLFRIALQHAKFTRGCTDVVFAVPPKHQALYRFMGVSAISEVRYYSNYNTPAVAIRIDLLSLELRPHVRQFLFGNPMAQLKDIGLTEWSVQALARLFGSGAVQGAPQDVAAHFNSEIQ</sequence>
<accession>A0ABX9AYV5</accession>
<dbReference type="RefSeq" id="WP_155952674.1">
    <property type="nucleotide sequence ID" value="NZ_CP081966.1"/>
</dbReference>